<evidence type="ECO:0000259" key="5">
    <source>
        <dbReference type="PROSITE" id="PS01180"/>
    </source>
</evidence>
<proteinExistence type="predicted"/>
<dbReference type="InterPro" id="IPR000859">
    <property type="entry name" value="CUB_dom"/>
</dbReference>
<keyword evidence="7" id="KW-1185">Reference proteome</keyword>
<protein>
    <recommendedName>
        <fullName evidence="5">CUB domain-containing protein</fullName>
    </recommendedName>
</protein>
<keyword evidence="4" id="KW-0812">Transmembrane</keyword>
<feature type="domain" description="CUB" evidence="5">
    <location>
        <begin position="1"/>
        <end position="47"/>
    </location>
</feature>
<evidence type="ECO:0000313" key="7">
    <source>
        <dbReference type="Proteomes" id="UP001163046"/>
    </source>
</evidence>
<dbReference type="Proteomes" id="UP001163046">
    <property type="component" value="Unassembled WGS sequence"/>
</dbReference>
<evidence type="ECO:0000256" key="1">
    <source>
        <dbReference type="ARBA" id="ARBA00023157"/>
    </source>
</evidence>
<sequence length="391" mass="44860">MDCDYLVPIPQNMTMNISFIDFDLEAHSSCGRDYLKITNEKDQFFRCVLWSADWADGSCNWKVRIAKILLRQKYPKERICHAFYCCSRSSDLITTLVTQDSLLNTEQLQFILPNKSCRLHKFIYCFSLPPILQVTTVPPTLQVTTVFATTTVPATLQITTVPATLQVTTEITQRIKDEPRQRTDEPTREKEIFSKVITYIISGVASILFLVLCFIIGYWCYKRLHQKGVHRSARSVREIIPFDKWELLPEEIEHEEELGRGAFGVVYKATLKRRVGIEVFDTKRDWNQRRHARWLLSKCCKGECDQDENQSSADNDSMLAGTSFQVDKEIAMSSGRLSEGECDLQDENQSPADTDSMLAGTSFQVDEEIAMFSGHLSEVRNNRKSTLKYIA</sequence>
<accession>A0A9W9ZWA7</accession>
<feature type="transmembrane region" description="Helical" evidence="4">
    <location>
        <begin position="196"/>
        <end position="221"/>
    </location>
</feature>
<dbReference type="Gene3D" id="2.60.120.290">
    <property type="entry name" value="Spermadhesin, CUB domain"/>
    <property type="match status" value="1"/>
</dbReference>
<keyword evidence="1 2" id="KW-1015">Disulfide bond</keyword>
<gene>
    <name evidence="6" type="ORF">OS493_036234</name>
</gene>
<dbReference type="SUPFAM" id="SSF56112">
    <property type="entry name" value="Protein kinase-like (PK-like)"/>
    <property type="match status" value="1"/>
</dbReference>
<feature type="compositionally biased region" description="Polar residues" evidence="3">
    <location>
        <begin position="347"/>
        <end position="357"/>
    </location>
</feature>
<dbReference type="Pfam" id="PF00431">
    <property type="entry name" value="CUB"/>
    <property type="match status" value="1"/>
</dbReference>
<feature type="disulfide bond" evidence="2">
    <location>
        <begin position="30"/>
        <end position="47"/>
    </location>
</feature>
<dbReference type="Gene3D" id="3.30.200.20">
    <property type="entry name" value="Phosphorylase Kinase, domain 1"/>
    <property type="match status" value="1"/>
</dbReference>
<reference evidence="6" key="1">
    <citation type="submission" date="2023-01" db="EMBL/GenBank/DDBJ databases">
        <title>Genome assembly of the deep-sea coral Lophelia pertusa.</title>
        <authorList>
            <person name="Herrera S."/>
            <person name="Cordes E."/>
        </authorList>
    </citation>
    <scope>NUCLEOTIDE SEQUENCE</scope>
    <source>
        <strain evidence="6">USNM1676648</strain>
        <tissue evidence="6">Polyp</tissue>
    </source>
</reference>
<comment type="caution">
    <text evidence="2">Lacks conserved residue(s) required for the propagation of feature annotation.</text>
</comment>
<dbReference type="InterPro" id="IPR011009">
    <property type="entry name" value="Kinase-like_dom_sf"/>
</dbReference>
<evidence type="ECO:0000256" key="4">
    <source>
        <dbReference type="SAM" id="Phobius"/>
    </source>
</evidence>
<name>A0A9W9ZWA7_9CNID</name>
<dbReference type="EMBL" id="MU825455">
    <property type="protein sequence ID" value="KAJ7388685.1"/>
    <property type="molecule type" value="Genomic_DNA"/>
</dbReference>
<feature type="region of interest" description="Disordered" evidence="3">
    <location>
        <begin position="337"/>
        <end position="357"/>
    </location>
</feature>
<evidence type="ECO:0000313" key="6">
    <source>
        <dbReference type="EMBL" id="KAJ7388685.1"/>
    </source>
</evidence>
<evidence type="ECO:0000256" key="2">
    <source>
        <dbReference type="PROSITE-ProRule" id="PRU00059"/>
    </source>
</evidence>
<dbReference type="SUPFAM" id="SSF49854">
    <property type="entry name" value="Spermadhesin, CUB domain"/>
    <property type="match status" value="1"/>
</dbReference>
<evidence type="ECO:0000256" key="3">
    <source>
        <dbReference type="SAM" id="MobiDB-lite"/>
    </source>
</evidence>
<dbReference type="AlphaFoldDB" id="A0A9W9ZWA7"/>
<keyword evidence="4" id="KW-0472">Membrane</keyword>
<dbReference type="PROSITE" id="PS01180">
    <property type="entry name" value="CUB"/>
    <property type="match status" value="1"/>
</dbReference>
<dbReference type="InterPro" id="IPR035914">
    <property type="entry name" value="Sperma_CUB_dom_sf"/>
</dbReference>
<organism evidence="6 7">
    <name type="scientific">Desmophyllum pertusum</name>
    <dbReference type="NCBI Taxonomy" id="174260"/>
    <lineage>
        <taxon>Eukaryota</taxon>
        <taxon>Metazoa</taxon>
        <taxon>Cnidaria</taxon>
        <taxon>Anthozoa</taxon>
        <taxon>Hexacorallia</taxon>
        <taxon>Scleractinia</taxon>
        <taxon>Caryophylliina</taxon>
        <taxon>Caryophylliidae</taxon>
        <taxon>Desmophyllum</taxon>
    </lineage>
</organism>
<dbReference type="OrthoDB" id="5981892at2759"/>
<comment type="caution">
    <text evidence="6">The sequence shown here is derived from an EMBL/GenBank/DDBJ whole genome shotgun (WGS) entry which is preliminary data.</text>
</comment>
<keyword evidence="4" id="KW-1133">Transmembrane helix</keyword>